<evidence type="ECO:0000313" key="7">
    <source>
        <dbReference type="Proteomes" id="UP001176468"/>
    </source>
</evidence>
<dbReference type="PANTHER" id="PTHR30346">
    <property type="entry name" value="TRANSCRIPTIONAL DUAL REGULATOR HCAR-RELATED"/>
    <property type="match status" value="1"/>
</dbReference>
<dbReference type="SUPFAM" id="SSF46785">
    <property type="entry name" value="Winged helix' DNA-binding domain"/>
    <property type="match status" value="1"/>
</dbReference>
<proteinExistence type="inferred from homology"/>
<evidence type="ECO:0000256" key="3">
    <source>
        <dbReference type="ARBA" id="ARBA00023125"/>
    </source>
</evidence>
<dbReference type="SUPFAM" id="SSF53850">
    <property type="entry name" value="Periplasmic binding protein-like II"/>
    <property type="match status" value="1"/>
</dbReference>
<accession>A0ABT9A352</accession>
<keyword evidence="4" id="KW-0804">Transcription</keyword>
<evidence type="ECO:0000256" key="2">
    <source>
        <dbReference type="ARBA" id="ARBA00023015"/>
    </source>
</evidence>
<dbReference type="RefSeq" id="WP_304562090.1">
    <property type="nucleotide sequence ID" value="NZ_JAUQSZ010000010.1"/>
</dbReference>
<evidence type="ECO:0000256" key="4">
    <source>
        <dbReference type="ARBA" id="ARBA00023163"/>
    </source>
</evidence>
<dbReference type="Gene3D" id="1.10.10.10">
    <property type="entry name" value="Winged helix-like DNA-binding domain superfamily/Winged helix DNA-binding domain"/>
    <property type="match status" value="1"/>
</dbReference>
<keyword evidence="3" id="KW-0238">DNA-binding</keyword>
<reference evidence="6" key="1">
    <citation type="submission" date="2023-07" db="EMBL/GenBank/DDBJ databases">
        <authorList>
            <person name="Kim M.K."/>
        </authorList>
    </citation>
    <scope>NUCLEOTIDE SEQUENCE</scope>
    <source>
        <strain evidence="6">CA1-15</strain>
    </source>
</reference>
<dbReference type="EMBL" id="JAUQSZ010000010">
    <property type="protein sequence ID" value="MDO7843635.1"/>
    <property type="molecule type" value="Genomic_DNA"/>
</dbReference>
<evidence type="ECO:0000256" key="1">
    <source>
        <dbReference type="ARBA" id="ARBA00009437"/>
    </source>
</evidence>
<dbReference type="Gene3D" id="3.40.190.290">
    <property type="match status" value="1"/>
</dbReference>
<dbReference type="PRINTS" id="PR00039">
    <property type="entry name" value="HTHLYSR"/>
</dbReference>
<comment type="similarity">
    <text evidence="1">Belongs to the LysR transcriptional regulatory family.</text>
</comment>
<dbReference type="PROSITE" id="PS50931">
    <property type="entry name" value="HTH_LYSR"/>
    <property type="match status" value="1"/>
</dbReference>
<dbReference type="InterPro" id="IPR036390">
    <property type="entry name" value="WH_DNA-bd_sf"/>
</dbReference>
<keyword evidence="2" id="KW-0805">Transcription regulation</keyword>
<evidence type="ECO:0000313" key="6">
    <source>
        <dbReference type="EMBL" id="MDO7843635.1"/>
    </source>
</evidence>
<dbReference type="PANTHER" id="PTHR30346:SF29">
    <property type="entry name" value="LYSR SUBSTRATE-BINDING"/>
    <property type="match status" value="1"/>
</dbReference>
<keyword evidence="7" id="KW-1185">Reference proteome</keyword>
<dbReference type="Pfam" id="PF03466">
    <property type="entry name" value="LysR_substrate"/>
    <property type="match status" value="1"/>
</dbReference>
<organism evidence="6 7">
    <name type="scientific">Sphingomonas immobilis</name>
    <dbReference type="NCBI Taxonomy" id="3063997"/>
    <lineage>
        <taxon>Bacteria</taxon>
        <taxon>Pseudomonadati</taxon>
        <taxon>Pseudomonadota</taxon>
        <taxon>Alphaproteobacteria</taxon>
        <taxon>Sphingomonadales</taxon>
        <taxon>Sphingomonadaceae</taxon>
        <taxon>Sphingomonas</taxon>
    </lineage>
</organism>
<comment type="caution">
    <text evidence="6">The sequence shown here is derived from an EMBL/GenBank/DDBJ whole genome shotgun (WGS) entry which is preliminary data.</text>
</comment>
<dbReference type="CDD" id="cd05466">
    <property type="entry name" value="PBP2_LTTR_substrate"/>
    <property type="match status" value="1"/>
</dbReference>
<protein>
    <submittedName>
        <fullName evidence="6">LysR family transcriptional regulator</fullName>
    </submittedName>
</protein>
<dbReference type="InterPro" id="IPR036388">
    <property type="entry name" value="WH-like_DNA-bd_sf"/>
</dbReference>
<name>A0ABT9A352_9SPHN</name>
<feature type="domain" description="HTH lysR-type" evidence="5">
    <location>
        <begin position="17"/>
        <end position="74"/>
    </location>
</feature>
<evidence type="ECO:0000259" key="5">
    <source>
        <dbReference type="PROSITE" id="PS50931"/>
    </source>
</evidence>
<sequence>MAGDTRFGIPHFEDVALDMRMFLTFEAVARLCSFTAAARDLDRGQPWVSEQIARLEAQLGQQLFVRSSRRVQLTALGQALLPSAREIAAAMSDAQAHAAGVRTLMTHRVRIGACRKLAADPHRRRLIEQFLRRNPTVDVSIINDDTPALLRMLRDREIDLVITFGESVEGAERVEAMTLARYEAQLLVPPTDPLTRHKVVTAASLAGRAVVCGPVRGDPQLHARVFRAIEGFDKFCVEAPESDSRAINAFATQRGLPSLRWGRPGGSRRTLDGGVAIPIVDPPISCTLVLARCRGLLPGTAADRVWRLARMLYCAPEDEDTRQAIAS</sequence>
<dbReference type="Pfam" id="PF00126">
    <property type="entry name" value="HTH_1"/>
    <property type="match status" value="1"/>
</dbReference>
<dbReference type="InterPro" id="IPR000847">
    <property type="entry name" value="LysR_HTH_N"/>
</dbReference>
<dbReference type="Proteomes" id="UP001176468">
    <property type="component" value="Unassembled WGS sequence"/>
</dbReference>
<dbReference type="InterPro" id="IPR005119">
    <property type="entry name" value="LysR_subst-bd"/>
</dbReference>
<gene>
    <name evidence="6" type="ORF">Q5H94_14975</name>
</gene>